<dbReference type="InterPro" id="IPR020287">
    <property type="entry name" value="Tail_sheath_C"/>
</dbReference>
<dbReference type="KEGG" id="nneo:PQG83_04840"/>
<dbReference type="AlphaFoldDB" id="A0AA96GKS8"/>
<dbReference type="RefSeq" id="WP_312747415.1">
    <property type="nucleotide sequence ID" value="NZ_CP116968.1"/>
</dbReference>
<dbReference type="Proteomes" id="UP001302494">
    <property type="component" value="Chromosome"/>
</dbReference>
<proteinExistence type="inferred from homology"/>
<dbReference type="PANTHER" id="PTHR35861:SF1">
    <property type="entry name" value="PHAGE TAIL SHEATH PROTEIN"/>
    <property type="match status" value="1"/>
</dbReference>
<feature type="domain" description="Tail sheath protein C-terminal" evidence="2">
    <location>
        <begin position="270"/>
        <end position="375"/>
    </location>
</feature>
<dbReference type="EMBL" id="CP116968">
    <property type="protein sequence ID" value="WNM63083.1"/>
    <property type="molecule type" value="Genomic_DNA"/>
</dbReference>
<evidence type="ECO:0000313" key="3">
    <source>
        <dbReference type="EMBL" id="WNM63083.1"/>
    </source>
</evidence>
<dbReference type="Pfam" id="PF17482">
    <property type="entry name" value="Phage_sheath_1C"/>
    <property type="match status" value="1"/>
</dbReference>
<comment type="similarity">
    <text evidence="1">Belongs to the myoviridae tail sheath protein family.</text>
</comment>
<dbReference type="PANTHER" id="PTHR35861">
    <property type="match status" value="1"/>
</dbReference>
<dbReference type="Gene3D" id="3.40.50.11780">
    <property type="match status" value="1"/>
</dbReference>
<name>A0AA96GKS8_9BACT</name>
<accession>A0AA96GKS8</accession>
<organism evidence="3 4">
    <name type="scientific">Candidatus Nitrospira neomarina</name>
    <dbReference type="NCBI Taxonomy" id="3020899"/>
    <lineage>
        <taxon>Bacteria</taxon>
        <taxon>Pseudomonadati</taxon>
        <taxon>Nitrospirota</taxon>
        <taxon>Nitrospiria</taxon>
        <taxon>Nitrospirales</taxon>
        <taxon>Nitrospiraceae</taxon>
        <taxon>Nitrospira</taxon>
    </lineage>
</organism>
<gene>
    <name evidence="3" type="ORF">PQG83_04840</name>
</gene>
<evidence type="ECO:0000313" key="4">
    <source>
        <dbReference type="Proteomes" id="UP001302494"/>
    </source>
</evidence>
<evidence type="ECO:0000259" key="2">
    <source>
        <dbReference type="Pfam" id="PF17482"/>
    </source>
</evidence>
<keyword evidence="4" id="KW-1185">Reference proteome</keyword>
<dbReference type="InterPro" id="IPR052042">
    <property type="entry name" value="Tail_sheath_structural"/>
</dbReference>
<sequence length="384" mass="42046">MKKTHSIPGASIHKPSFVPPVIEAASTSTAAIIGSFPKGSMTSPQQVLTWEAFEKEYGGLEKPALSSLCIKQFFDNGGKAIWVVGIGSKPIKGGSPFLQGLSLLDRIGDFNILFIPQTKELPDPHATKVMHAAIAFVTKHRAMYVLDVPQRDAPRQTVRALTTWVNQQTGIHHPNVAMYVPHVQGPQPLKKAPLHIPASGAMAGVWVRTDQQRGVWKAPAGKTAILHGVQGIEQTLTEPEMGQLAQLGINPIRQTSPSQVVAWGARTLSSNREWRYLSIRRLALFLESSIQQGLGWVVDEPNDQTLWAHIRQPIDVFLQSLFRQGAFQGQKSQEAYFVKCGPDTISSADQTAGNVNIMIGFAPLKPAEFIILTIQHKAKSVRQA</sequence>
<reference evidence="3 4" key="1">
    <citation type="submission" date="2023-01" db="EMBL/GenBank/DDBJ databases">
        <title>Cultivation and genomic characterization of new, ubiquitous marine nitrite-oxidizing bacteria from the Nitrospirales.</title>
        <authorList>
            <person name="Mueller A.J."/>
            <person name="Daebeler A."/>
            <person name="Herbold C.W."/>
            <person name="Kirkegaard R.H."/>
            <person name="Daims H."/>
        </authorList>
    </citation>
    <scope>NUCLEOTIDE SEQUENCE [LARGE SCALE GENOMIC DNA]</scope>
    <source>
        <strain evidence="3 4">DK</strain>
    </source>
</reference>
<evidence type="ECO:0000256" key="1">
    <source>
        <dbReference type="ARBA" id="ARBA00008005"/>
    </source>
</evidence>
<protein>
    <submittedName>
        <fullName evidence="3">Phage tail sheath C-terminal domain-containing protein</fullName>
    </submittedName>
</protein>